<dbReference type="SUPFAM" id="SSF57362">
    <property type="entry name" value="BPTI-like"/>
    <property type="match status" value="5"/>
</dbReference>
<dbReference type="SMART" id="SM00131">
    <property type="entry name" value="KU"/>
    <property type="match status" value="4"/>
</dbReference>
<keyword evidence="2" id="KW-0964">Secreted</keyword>
<evidence type="ECO:0000256" key="1">
    <source>
        <dbReference type="ARBA" id="ARBA00004613"/>
    </source>
</evidence>
<dbReference type="GO" id="GO:0048019">
    <property type="term" value="F:receptor antagonist activity"/>
    <property type="evidence" value="ECO:0007669"/>
    <property type="project" value="TreeGrafter"/>
</dbReference>
<feature type="signal peptide" evidence="5">
    <location>
        <begin position="1"/>
        <end position="17"/>
    </location>
</feature>
<dbReference type="InterPro" id="IPR036880">
    <property type="entry name" value="Kunitz_BPTI_sf"/>
</dbReference>
<dbReference type="GO" id="GO:0004867">
    <property type="term" value="F:serine-type endopeptidase inhibitor activity"/>
    <property type="evidence" value="ECO:0007669"/>
    <property type="project" value="InterPro"/>
</dbReference>
<reference evidence="7" key="1">
    <citation type="submission" date="2012-12" db="EMBL/GenBank/DDBJ databases">
        <title>Identification and characterization of a phenylalanine ammonia-lyase gene family in Isatis indigotica Fort.</title>
        <authorList>
            <person name="Liu Q."/>
            <person name="Chen J."/>
            <person name="Zhou X."/>
            <person name="Di P."/>
            <person name="Xiao Y."/>
            <person name="Xuan H."/>
            <person name="Zhang L."/>
            <person name="Chen W."/>
        </authorList>
    </citation>
    <scope>NUCLEOTIDE SEQUENCE</scope>
    <source>
        <tissue evidence="7">Salivary gland</tissue>
    </source>
</reference>
<evidence type="ECO:0000259" key="6">
    <source>
        <dbReference type="PROSITE" id="PS50279"/>
    </source>
</evidence>
<evidence type="ECO:0000313" key="7">
    <source>
        <dbReference type="EMBL" id="JAA66533.1"/>
    </source>
</evidence>
<dbReference type="AlphaFoldDB" id="A0A0K8R6N1"/>
<comment type="subcellular location">
    <subcellularLocation>
        <location evidence="1">Secreted</location>
    </subcellularLocation>
</comment>
<organism evidence="7">
    <name type="scientific">Ixodes ricinus</name>
    <name type="common">Common tick</name>
    <name type="synonym">Acarus ricinus</name>
    <dbReference type="NCBI Taxonomy" id="34613"/>
    <lineage>
        <taxon>Eukaryota</taxon>
        <taxon>Metazoa</taxon>
        <taxon>Ecdysozoa</taxon>
        <taxon>Arthropoda</taxon>
        <taxon>Chelicerata</taxon>
        <taxon>Arachnida</taxon>
        <taxon>Acari</taxon>
        <taxon>Parasitiformes</taxon>
        <taxon>Ixodida</taxon>
        <taxon>Ixodoidea</taxon>
        <taxon>Ixodidae</taxon>
        <taxon>Ixodinae</taxon>
        <taxon>Ixodes</taxon>
    </lineage>
</organism>
<feature type="domain" description="BPTI/Kunitz inhibitor" evidence="6">
    <location>
        <begin position="265"/>
        <end position="317"/>
    </location>
</feature>
<name>A0A0K8R6N1_IXORI</name>
<dbReference type="PROSITE" id="PS50279">
    <property type="entry name" value="BPTI_KUNITZ_2"/>
    <property type="match status" value="3"/>
</dbReference>
<dbReference type="GO" id="GO:0005615">
    <property type="term" value="C:extracellular space"/>
    <property type="evidence" value="ECO:0007669"/>
    <property type="project" value="TreeGrafter"/>
</dbReference>
<sequence length="327" mass="38225">MLIQIVWILTIAATGTCSTSCQSSKIVDICSLDPEIGDGQSNIQEWFYDKRTDRCLLTKFDSKEDPEGNRFTFEEYCVSECRKNVPKYCFDDANNYPTYYRQTPALKWTYDSDAIKCVQFTWKGKDTTNKNVFNSQREYETKCKDRDIGPCKHRIHFNCKHGDDLYYSFDYQKKECRTLNGNECPAGGNAFYSLRDCYQRCGRVVENVCKLPIQNMSFCSTFERRYGYNTNTQRCEEFRGCPDIGNNFDSAKKCWDTCAENKNPCVMQPDYKVRFIFTTRYYYDINTHNCVEISLFRGKVTGTTNLFETSHDCKKACMATYVPEPDW</sequence>
<proteinExistence type="evidence at transcript level"/>
<dbReference type="GO" id="GO:0050431">
    <property type="term" value="F:transforming growth factor beta binding"/>
    <property type="evidence" value="ECO:0007669"/>
    <property type="project" value="TreeGrafter"/>
</dbReference>
<dbReference type="InterPro" id="IPR002223">
    <property type="entry name" value="Kunitz_BPTI"/>
</dbReference>
<feature type="domain" description="BPTI/Kunitz inhibitor" evidence="6">
    <location>
        <begin position="30"/>
        <end position="81"/>
    </location>
</feature>
<dbReference type="Gene3D" id="4.10.410.10">
    <property type="entry name" value="Pancreatic trypsin inhibitor Kunitz domain"/>
    <property type="match status" value="4"/>
</dbReference>
<evidence type="ECO:0000256" key="4">
    <source>
        <dbReference type="ARBA" id="ARBA00023157"/>
    </source>
</evidence>
<keyword evidence="4" id="KW-1015">Disulfide bond</keyword>
<feature type="domain" description="BPTI/Kunitz inhibitor" evidence="6">
    <location>
        <begin position="209"/>
        <end position="258"/>
    </location>
</feature>
<dbReference type="PANTHER" id="PTHR45938:SF11">
    <property type="entry name" value="WAP, KAZAL, IMMUNOGLOBULIN, KUNITZ AND NTR DOMAIN-CONTAINING PROTEIN 2-LIKE"/>
    <property type="match status" value="1"/>
</dbReference>
<accession>A0A0K8R6N1</accession>
<dbReference type="EMBL" id="GADI01007275">
    <property type="protein sequence ID" value="JAA66533.1"/>
    <property type="molecule type" value="mRNA"/>
</dbReference>
<protein>
    <submittedName>
        <fullName evidence="7">Putative salivary kunitz domain protein</fullName>
    </submittedName>
</protein>
<dbReference type="Pfam" id="PF00014">
    <property type="entry name" value="Kunitz_BPTI"/>
    <property type="match status" value="4"/>
</dbReference>
<evidence type="ECO:0000256" key="3">
    <source>
        <dbReference type="ARBA" id="ARBA00022729"/>
    </source>
</evidence>
<evidence type="ECO:0000256" key="5">
    <source>
        <dbReference type="SAM" id="SignalP"/>
    </source>
</evidence>
<evidence type="ECO:0000256" key="2">
    <source>
        <dbReference type="ARBA" id="ARBA00022525"/>
    </source>
</evidence>
<dbReference type="PANTHER" id="PTHR45938">
    <property type="entry name" value="ACP24A4-RELATED"/>
    <property type="match status" value="1"/>
</dbReference>
<keyword evidence="3 5" id="KW-0732">Signal</keyword>
<feature type="chain" id="PRO_5005515913" evidence="5">
    <location>
        <begin position="18"/>
        <end position="327"/>
    </location>
</feature>